<feature type="region of interest" description="Disordered" evidence="1">
    <location>
        <begin position="209"/>
        <end position="244"/>
    </location>
</feature>
<dbReference type="AlphaFoldDB" id="A0A1E7EQU0"/>
<dbReference type="EMBL" id="KV784381">
    <property type="protein sequence ID" value="OEU08338.1"/>
    <property type="molecule type" value="Genomic_DNA"/>
</dbReference>
<evidence type="ECO:0000313" key="2">
    <source>
        <dbReference type="EMBL" id="OEU08338.1"/>
    </source>
</evidence>
<protein>
    <recommendedName>
        <fullName evidence="4">Winged helix DNA-binding domain-containing protein</fullName>
    </recommendedName>
</protein>
<dbReference type="InParanoid" id="A0A1E7EQU0"/>
<sequence length="291" mass="33223">MEVAKSNKEATKHSEKTSEVKKMIPSLTFEIKPLHKKALLKLLHYHHNGIFPTYQELSREMEVGEKTKAWQCEAWKHLKTNNFIVPGSEKKTFCLSEEGMVLASSFASDEELAEFMTPSSNEELHEKIRTKLIRDVDKGRKKHKGKEIFDLLLEDDSRASWTRLELASKLGTNPDAHSFFYGFNALKKMGLVEMVGNVTREELKRKAESFLTKKSNDNDDKPKKKPKKNPIPDSDKSGGEGLVKEETCIVKTELEEKKDKTPRKNRIRGGTQLFSLSKKAFLVTAQKQEAN</sequence>
<dbReference type="OrthoDB" id="10553645at2759"/>
<evidence type="ECO:0008006" key="4">
    <source>
        <dbReference type="Google" id="ProtNLM"/>
    </source>
</evidence>
<accession>A0A1E7EQU0</accession>
<dbReference type="KEGG" id="fcy:FRACYDRAFT_250132"/>
<evidence type="ECO:0000313" key="3">
    <source>
        <dbReference type="Proteomes" id="UP000095751"/>
    </source>
</evidence>
<reference evidence="2 3" key="1">
    <citation type="submission" date="2016-09" db="EMBL/GenBank/DDBJ databases">
        <title>Extensive genetic diversity and differential bi-allelic expression allows diatom success in the polar Southern Ocean.</title>
        <authorList>
            <consortium name="DOE Joint Genome Institute"/>
            <person name="Mock T."/>
            <person name="Otillar R.P."/>
            <person name="Strauss J."/>
            <person name="Dupont C."/>
            <person name="Frickenhaus S."/>
            <person name="Maumus F."/>
            <person name="Mcmullan M."/>
            <person name="Sanges R."/>
            <person name="Schmutz J."/>
            <person name="Toseland A."/>
            <person name="Valas R."/>
            <person name="Veluchamy A."/>
            <person name="Ward B.J."/>
            <person name="Allen A."/>
            <person name="Barry K."/>
            <person name="Falciatore A."/>
            <person name="Ferrante M."/>
            <person name="Fortunato A.E."/>
            <person name="Gloeckner G."/>
            <person name="Gruber A."/>
            <person name="Hipkin R."/>
            <person name="Janech M."/>
            <person name="Kroth P."/>
            <person name="Leese F."/>
            <person name="Lindquist E."/>
            <person name="Lyon B.R."/>
            <person name="Martin J."/>
            <person name="Mayer C."/>
            <person name="Parker M."/>
            <person name="Quesneville H."/>
            <person name="Raymond J."/>
            <person name="Uhlig C."/>
            <person name="Valentin K.U."/>
            <person name="Worden A.Z."/>
            <person name="Armbrust E.V."/>
            <person name="Bowler C."/>
            <person name="Green B."/>
            <person name="Moulton V."/>
            <person name="Van Oosterhout C."/>
            <person name="Grigoriev I."/>
        </authorList>
    </citation>
    <scope>NUCLEOTIDE SEQUENCE [LARGE SCALE GENOMIC DNA]</scope>
    <source>
        <strain evidence="2 3">CCMP1102</strain>
    </source>
</reference>
<keyword evidence="3" id="KW-1185">Reference proteome</keyword>
<organism evidence="2 3">
    <name type="scientific">Fragilariopsis cylindrus CCMP1102</name>
    <dbReference type="NCBI Taxonomy" id="635003"/>
    <lineage>
        <taxon>Eukaryota</taxon>
        <taxon>Sar</taxon>
        <taxon>Stramenopiles</taxon>
        <taxon>Ochrophyta</taxon>
        <taxon>Bacillariophyta</taxon>
        <taxon>Bacillariophyceae</taxon>
        <taxon>Bacillariophycidae</taxon>
        <taxon>Bacillariales</taxon>
        <taxon>Bacillariaceae</taxon>
        <taxon>Fragilariopsis</taxon>
    </lineage>
</organism>
<proteinExistence type="predicted"/>
<name>A0A1E7EQU0_9STRA</name>
<gene>
    <name evidence="2" type="ORF">FRACYDRAFT_250132</name>
</gene>
<evidence type="ECO:0000256" key="1">
    <source>
        <dbReference type="SAM" id="MobiDB-lite"/>
    </source>
</evidence>
<dbReference type="Proteomes" id="UP000095751">
    <property type="component" value="Unassembled WGS sequence"/>
</dbReference>
<feature type="compositionally biased region" description="Basic and acidic residues" evidence="1">
    <location>
        <begin position="233"/>
        <end position="244"/>
    </location>
</feature>